<feature type="compositionally biased region" description="Basic residues" evidence="2">
    <location>
        <begin position="1"/>
        <end position="12"/>
    </location>
</feature>
<dbReference type="AlphaFoldDB" id="I7MJM0"/>
<feature type="transmembrane region" description="Helical" evidence="3">
    <location>
        <begin position="740"/>
        <end position="759"/>
    </location>
</feature>
<dbReference type="KEGG" id="tet:TTHERM_00690050"/>
<sequence>MGRNKYSKKPQSKKNYNSSSSSSSSSNDSSDSSQSDSSSESDVSINYGTNKRNKYKKQNNKITKDIEDDYNLYDNRKSRTKIQSQHQIKNRFTPQKSRKSIVGKSFRSIEPAEFQNNPYQVPTNTVRLNGGNKLIQIAELQKPQIENRSRAKSDVFNYLNQNKMQVEDINQAVEDHNLNNYDLSTDMKKNLQRRQSHRIMHQSYHSIQSNNGSTKGNQIIISPQYDSSHGFNFKQQAMHHTSNFARIIPINNSLDHSKNDPKSISINNSINVNQQENQIKENQQDMLKLDLKNKELNRLQNQQRHALTTVGNALKRKQSIENIEFFNRQQEKQLQEKKKSDLSYNNCIQKTKKLWSFLVKKIQYNHFLTEFVYKIVNMFGLKSIFHFKFLTTCINYYLFGTILFIFPIVKQIIQYSDQISSQGVQIFYLYQLQDSLGLIVYFNFLIIFLAAILILMSYYRYLHYQKNSVMFEVQKTKGLKYFTMIFCEYNWKIPGEKPRLWFQLSLTNKVFSSFEDEDQVYRRQIYVNQIQQLLKDMLFYILYISTMLASGYFMLILCNNKLFNKQVIPNSLFLNECLFSIVVIALVEVVSFLLAILMSVLRHFENSCLQLKSQYSIEFIYQAVVYSIYIFIRCTASFTREEFIVNIVDYNYQNDGYVCPQQSTAHSLFSLYLVHYVFILYLKQYFKLLLNLIQKNDDHVKSGLKCAMDNKNRRQFKVVEDTIPLIISNMIIFMNTPFNFILFPIALILNLILLLHNYFIIKKWKLPEYLTITSIDIHGILVKMFLLTVFFMFLHFFFISLADQPLHYFADNLSRVCGPFTQNNTNILSYTFQYFYNSYFFQESLDIVFWQPLLVCIIVFFILKTIADNRQYKKWVKILQYRSKDINSVKKHYKKKVSKLQKQLENAAKNIKQIQKESAIPQMIKPNQQQKPLEEHNISANIQVNDHQKSVHEQLRTEESQFQQHTQNYFLRPRKRSSFGNEHSEIQNFNTKPDSEFGI</sequence>
<feature type="transmembrane region" description="Helical" evidence="3">
    <location>
        <begin position="664"/>
        <end position="682"/>
    </location>
</feature>
<feature type="coiled-coil region" evidence="1">
    <location>
        <begin position="272"/>
        <end position="302"/>
    </location>
</feature>
<proteinExistence type="predicted"/>
<feature type="transmembrane region" description="Helical" evidence="3">
    <location>
        <begin position="847"/>
        <end position="867"/>
    </location>
</feature>
<organism evidence="4 5">
    <name type="scientific">Tetrahymena thermophila (strain SB210)</name>
    <dbReference type="NCBI Taxonomy" id="312017"/>
    <lineage>
        <taxon>Eukaryota</taxon>
        <taxon>Sar</taxon>
        <taxon>Alveolata</taxon>
        <taxon>Ciliophora</taxon>
        <taxon>Intramacronucleata</taxon>
        <taxon>Oligohymenophorea</taxon>
        <taxon>Hymenostomatida</taxon>
        <taxon>Tetrahymenina</taxon>
        <taxon>Tetrahymenidae</taxon>
        <taxon>Tetrahymena</taxon>
    </lineage>
</organism>
<evidence type="ECO:0000256" key="2">
    <source>
        <dbReference type="SAM" id="MobiDB-lite"/>
    </source>
</evidence>
<reference evidence="5" key="1">
    <citation type="journal article" date="2006" name="PLoS Biol.">
        <title>Macronuclear genome sequence of the ciliate Tetrahymena thermophila, a model eukaryote.</title>
        <authorList>
            <person name="Eisen J.A."/>
            <person name="Coyne R.S."/>
            <person name="Wu M."/>
            <person name="Wu D."/>
            <person name="Thiagarajan M."/>
            <person name="Wortman J.R."/>
            <person name="Badger J.H."/>
            <person name="Ren Q."/>
            <person name="Amedeo P."/>
            <person name="Jones K.M."/>
            <person name="Tallon L.J."/>
            <person name="Delcher A.L."/>
            <person name="Salzberg S.L."/>
            <person name="Silva J.C."/>
            <person name="Haas B.J."/>
            <person name="Majoros W.H."/>
            <person name="Farzad M."/>
            <person name="Carlton J.M."/>
            <person name="Smith R.K. Jr."/>
            <person name="Garg J."/>
            <person name="Pearlman R.E."/>
            <person name="Karrer K.M."/>
            <person name="Sun L."/>
            <person name="Manning G."/>
            <person name="Elde N.C."/>
            <person name="Turkewitz A.P."/>
            <person name="Asai D.J."/>
            <person name="Wilkes D.E."/>
            <person name="Wang Y."/>
            <person name="Cai H."/>
            <person name="Collins K."/>
            <person name="Stewart B.A."/>
            <person name="Lee S.R."/>
            <person name="Wilamowska K."/>
            <person name="Weinberg Z."/>
            <person name="Ruzzo W.L."/>
            <person name="Wloga D."/>
            <person name="Gaertig J."/>
            <person name="Frankel J."/>
            <person name="Tsao C.-C."/>
            <person name="Gorovsky M.A."/>
            <person name="Keeling P.J."/>
            <person name="Waller R.F."/>
            <person name="Patron N.J."/>
            <person name="Cherry J.M."/>
            <person name="Stover N.A."/>
            <person name="Krieger C.J."/>
            <person name="del Toro C."/>
            <person name="Ryder H.F."/>
            <person name="Williamson S.C."/>
            <person name="Barbeau R.A."/>
            <person name="Hamilton E.P."/>
            <person name="Orias E."/>
        </authorList>
    </citation>
    <scope>NUCLEOTIDE SEQUENCE [LARGE SCALE GENOMIC DNA]</scope>
    <source>
        <strain evidence="5">SB210</strain>
    </source>
</reference>
<feature type="transmembrane region" description="Helical" evidence="3">
    <location>
        <begin position="619"/>
        <end position="638"/>
    </location>
</feature>
<feature type="compositionally biased region" description="Polar residues" evidence="2">
    <location>
        <begin position="978"/>
        <end position="992"/>
    </location>
</feature>
<keyword evidence="5" id="KW-1185">Reference proteome</keyword>
<feature type="transmembrane region" description="Helical" evidence="3">
    <location>
        <begin position="780"/>
        <end position="802"/>
    </location>
</feature>
<accession>I7MJM0</accession>
<feature type="compositionally biased region" description="Polar residues" evidence="2">
    <location>
        <begin position="81"/>
        <end position="95"/>
    </location>
</feature>
<keyword evidence="3 4" id="KW-0812">Transmembrane</keyword>
<feature type="region of interest" description="Disordered" evidence="2">
    <location>
        <begin position="1"/>
        <end position="60"/>
    </location>
</feature>
<feature type="coiled-coil region" evidence="1">
    <location>
        <begin position="890"/>
        <end position="917"/>
    </location>
</feature>
<keyword evidence="3" id="KW-0472">Membrane</keyword>
<evidence type="ECO:0000256" key="1">
    <source>
        <dbReference type="SAM" id="Coils"/>
    </source>
</evidence>
<protein>
    <submittedName>
        <fullName evidence="4">Transmembrane protein, putative</fullName>
    </submittedName>
</protein>
<name>I7MJM0_TETTS</name>
<feature type="region of interest" description="Disordered" evidence="2">
    <location>
        <begin position="974"/>
        <end position="999"/>
    </location>
</feature>
<keyword evidence="3" id="KW-1133">Transmembrane helix</keyword>
<evidence type="ECO:0000256" key="3">
    <source>
        <dbReference type="SAM" id="Phobius"/>
    </source>
</evidence>
<dbReference type="RefSeq" id="XP_001027008.2">
    <property type="nucleotide sequence ID" value="XM_001027008.2"/>
</dbReference>
<feature type="transmembrane region" description="Helical" evidence="3">
    <location>
        <begin position="438"/>
        <end position="459"/>
    </location>
</feature>
<feature type="compositionally biased region" description="Low complexity" evidence="2">
    <location>
        <begin position="13"/>
        <end position="44"/>
    </location>
</feature>
<feature type="transmembrane region" description="Helical" evidence="3">
    <location>
        <begin position="387"/>
        <end position="409"/>
    </location>
</feature>
<feature type="region of interest" description="Disordered" evidence="2">
    <location>
        <begin position="77"/>
        <end position="101"/>
    </location>
</feature>
<evidence type="ECO:0000313" key="5">
    <source>
        <dbReference type="Proteomes" id="UP000009168"/>
    </source>
</evidence>
<keyword evidence="1" id="KW-0175">Coiled coil</keyword>
<dbReference type="EMBL" id="GG662260">
    <property type="protein sequence ID" value="EAS06766.2"/>
    <property type="molecule type" value="Genomic_DNA"/>
</dbReference>
<evidence type="ECO:0000313" key="4">
    <source>
        <dbReference type="EMBL" id="EAS06766.2"/>
    </source>
</evidence>
<dbReference type="InParanoid" id="I7MJM0"/>
<dbReference type="GeneID" id="7832405"/>
<dbReference type="Proteomes" id="UP000009168">
    <property type="component" value="Unassembled WGS sequence"/>
</dbReference>
<feature type="transmembrane region" description="Helical" evidence="3">
    <location>
        <begin position="537"/>
        <end position="557"/>
    </location>
</feature>
<feature type="transmembrane region" description="Helical" evidence="3">
    <location>
        <begin position="577"/>
        <end position="598"/>
    </location>
</feature>
<gene>
    <name evidence="4" type="ORF">TTHERM_00690050</name>
</gene>